<feature type="domain" description="ERAP1-like C-terminal" evidence="1">
    <location>
        <begin position="3"/>
        <end position="205"/>
    </location>
</feature>
<organism evidence="2">
    <name type="scientific">Aphanomyces astaci</name>
    <name type="common">Crayfish plague agent</name>
    <dbReference type="NCBI Taxonomy" id="112090"/>
    <lineage>
        <taxon>Eukaryota</taxon>
        <taxon>Sar</taxon>
        <taxon>Stramenopiles</taxon>
        <taxon>Oomycota</taxon>
        <taxon>Saprolegniomycetes</taxon>
        <taxon>Saprolegniales</taxon>
        <taxon>Verrucalvaceae</taxon>
        <taxon>Aphanomyces</taxon>
    </lineage>
</organism>
<evidence type="ECO:0000259" key="1">
    <source>
        <dbReference type="Pfam" id="PF11838"/>
    </source>
</evidence>
<dbReference type="STRING" id="112090.W4GS33"/>
<evidence type="ECO:0000313" key="2">
    <source>
        <dbReference type="EMBL" id="ETV82131.1"/>
    </source>
</evidence>
<dbReference type="VEuPathDB" id="FungiDB:H257_05635"/>
<dbReference type="Gene3D" id="1.25.50.20">
    <property type="match status" value="1"/>
</dbReference>
<gene>
    <name evidence="2" type="ORF">H257_05635</name>
</gene>
<protein>
    <recommendedName>
        <fullName evidence="1">ERAP1-like C-terminal domain-containing protein</fullName>
    </recommendedName>
</protein>
<proteinExistence type="predicted"/>
<name>W4GS33_APHAT</name>
<sequence>MGQLTWAAHPMDQELTSNFRRDVIAMLAAANDMAVAAQASARFHTAVAAPASLSADLRSIVYSIHVRTTSEPDAAFEHPPPVFETSVFIQEKLHVLGAAGPVSVCGAQDVRVGVGRVAGGIRSQDNHSVFGRVAADGSTVTWEYVQAKWDALSAQYSQIVVWCILCVSIANCQLEQAAAAVEAFLVGHPQGAFAPPLALFLENIRTVATMYALDVTPLAAWIQTL</sequence>
<reference evidence="2" key="1">
    <citation type="submission" date="2013-12" db="EMBL/GenBank/DDBJ databases">
        <title>The Genome Sequence of Aphanomyces astaci APO3.</title>
        <authorList>
            <consortium name="The Broad Institute Genomics Platform"/>
            <person name="Russ C."/>
            <person name="Tyler B."/>
            <person name="van West P."/>
            <person name="Dieguez-Uribeondo J."/>
            <person name="Young S.K."/>
            <person name="Zeng Q."/>
            <person name="Gargeya S."/>
            <person name="Fitzgerald M."/>
            <person name="Abouelleil A."/>
            <person name="Alvarado L."/>
            <person name="Chapman S.B."/>
            <person name="Gainer-Dewar J."/>
            <person name="Goldberg J."/>
            <person name="Griggs A."/>
            <person name="Gujja S."/>
            <person name="Hansen M."/>
            <person name="Howarth C."/>
            <person name="Imamovic A."/>
            <person name="Ireland A."/>
            <person name="Larimer J."/>
            <person name="McCowan C."/>
            <person name="Murphy C."/>
            <person name="Pearson M."/>
            <person name="Poon T.W."/>
            <person name="Priest M."/>
            <person name="Roberts A."/>
            <person name="Saif S."/>
            <person name="Shea T."/>
            <person name="Sykes S."/>
            <person name="Wortman J."/>
            <person name="Nusbaum C."/>
            <person name="Birren B."/>
        </authorList>
    </citation>
    <scope>NUCLEOTIDE SEQUENCE [LARGE SCALE GENOMIC DNA]</scope>
    <source>
        <strain evidence="2">APO3</strain>
    </source>
</reference>
<dbReference type="GeneID" id="20807631"/>
<dbReference type="RefSeq" id="XP_009828868.1">
    <property type="nucleotide sequence ID" value="XM_009830566.1"/>
</dbReference>
<dbReference type="AlphaFoldDB" id="W4GS33"/>
<dbReference type="EMBL" id="KI913123">
    <property type="protein sequence ID" value="ETV82131.1"/>
    <property type="molecule type" value="Genomic_DNA"/>
</dbReference>
<dbReference type="Pfam" id="PF11838">
    <property type="entry name" value="ERAP1_C"/>
    <property type="match status" value="1"/>
</dbReference>
<accession>W4GS33</accession>
<dbReference type="InterPro" id="IPR024571">
    <property type="entry name" value="ERAP1-like_C_dom"/>
</dbReference>
<dbReference type="OrthoDB" id="175869at2759"/>